<reference evidence="1" key="1">
    <citation type="submission" date="2021-01" db="EMBL/GenBank/DDBJ databases">
        <title>Microvirga sp.</title>
        <authorList>
            <person name="Kim M.K."/>
        </authorList>
    </citation>
    <scope>NUCLEOTIDE SEQUENCE</scope>
    <source>
        <strain evidence="1">5420S-16</strain>
    </source>
</reference>
<evidence type="ECO:0000313" key="2">
    <source>
        <dbReference type="Proteomes" id="UP000605848"/>
    </source>
</evidence>
<proteinExistence type="predicted"/>
<protein>
    <submittedName>
        <fullName evidence="1">Uncharacterized protein</fullName>
    </submittedName>
</protein>
<organism evidence="1 2">
    <name type="scientific">Microvirga aerilata</name>
    <dbReference type="NCBI Taxonomy" id="670292"/>
    <lineage>
        <taxon>Bacteria</taxon>
        <taxon>Pseudomonadati</taxon>
        <taxon>Pseudomonadota</taxon>
        <taxon>Alphaproteobacteria</taxon>
        <taxon>Hyphomicrobiales</taxon>
        <taxon>Methylobacteriaceae</taxon>
        <taxon>Microvirga</taxon>
    </lineage>
</organism>
<comment type="caution">
    <text evidence="1">The sequence shown here is derived from an EMBL/GenBank/DDBJ whole genome shotgun (WGS) entry which is preliminary data.</text>
</comment>
<sequence length="108" mass="12118">MSIYCMKTAEVYQDGGYGPTDFMAFDPEVQFPHVHPTERDETIGNVHQVTGGPQSGQWTWSMTVSLPGPRYGSPTSGVEESRGSAGRRVVEVYRHYLSTRPQQYPRHA</sequence>
<dbReference type="Proteomes" id="UP000605848">
    <property type="component" value="Unassembled WGS sequence"/>
</dbReference>
<dbReference type="AlphaFoldDB" id="A0A936ZI60"/>
<name>A0A936ZI60_9HYPH</name>
<accession>A0A936ZI60</accession>
<dbReference type="RefSeq" id="WP_202064828.1">
    <property type="nucleotide sequence ID" value="NZ_JAEQMY010000088.1"/>
</dbReference>
<dbReference type="EMBL" id="JAEQMY010000088">
    <property type="protein sequence ID" value="MBL0407509.1"/>
    <property type="molecule type" value="Genomic_DNA"/>
</dbReference>
<evidence type="ECO:0000313" key="1">
    <source>
        <dbReference type="EMBL" id="MBL0407509.1"/>
    </source>
</evidence>
<keyword evidence="2" id="KW-1185">Reference proteome</keyword>
<gene>
    <name evidence="1" type="ORF">JKG68_26690</name>
</gene>